<dbReference type="GO" id="GO:0000271">
    <property type="term" value="P:polysaccharide biosynthetic process"/>
    <property type="evidence" value="ECO:0007669"/>
    <property type="project" value="TreeGrafter"/>
</dbReference>
<feature type="modified residue" description="N6-(pyridoxal phosphate)lysine" evidence="4">
    <location>
        <position position="189"/>
    </location>
</feature>
<dbReference type="InterPro" id="IPR000653">
    <property type="entry name" value="DegT/StrS_aminotransferase"/>
</dbReference>
<dbReference type="AlphaFoldDB" id="A0A6N3D136"/>
<dbReference type="Pfam" id="PF01041">
    <property type="entry name" value="DegT_DnrJ_EryC1"/>
    <property type="match status" value="1"/>
</dbReference>
<proteinExistence type="inferred from homology"/>
<evidence type="ECO:0000256" key="2">
    <source>
        <dbReference type="ARBA" id="ARBA00037999"/>
    </source>
</evidence>
<dbReference type="EC" id="2.6.1.90" evidence="6"/>
<evidence type="ECO:0000256" key="3">
    <source>
        <dbReference type="PIRSR" id="PIRSR000390-1"/>
    </source>
</evidence>
<evidence type="ECO:0000256" key="1">
    <source>
        <dbReference type="ARBA" id="ARBA00022898"/>
    </source>
</evidence>
<keyword evidence="1 4" id="KW-0663">Pyridoxal phosphate</keyword>
<dbReference type="Gene3D" id="3.90.1150.10">
    <property type="entry name" value="Aspartate Aminotransferase, domain 1"/>
    <property type="match status" value="1"/>
</dbReference>
<dbReference type="GO" id="GO:0030170">
    <property type="term" value="F:pyridoxal phosphate binding"/>
    <property type="evidence" value="ECO:0007669"/>
    <property type="project" value="TreeGrafter"/>
</dbReference>
<gene>
    <name evidence="6" type="primary">fdtB</name>
    <name evidence="6" type="ORF">PCLFYP37_02184</name>
</gene>
<evidence type="ECO:0000256" key="5">
    <source>
        <dbReference type="RuleBase" id="RU004508"/>
    </source>
</evidence>
<dbReference type="PANTHER" id="PTHR30244">
    <property type="entry name" value="TRANSAMINASE"/>
    <property type="match status" value="1"/>
</dbReference>
<sequence>MVKYLDLKKINDSFEPELSEAVARVVRSGWYLFGKEVETFEQRFARYCGTGYCMGTGNGLDALTLIFMAYVSMGRMKAGDEVIVPANTYIASILAVMRAGLKPVFCEPEWDTCNIDPGKVENLVSVRTKAVMVVHLYGRVCRMDEISRTARKNGLLVVEDCAQAHGAVYQGVKAGALGDAAGFSFYPGKNLGALGDAGAVTTGDKDLAERVRMLANYGSSAKYVHPYVGINSRLDELQAAVLNVKLGRLDEDNEHRRRVACRYMKEIKNPEVVLPQMTTEADAHVFHIFTIFTPGRDRLREHLEHYGVQSLIHYPIPPHRQGALSVYASLSLPVTERIHREELSLPISPLLTDEEINSVVTAVNTFNG</sequence>
<dbReference type="InterPro" id="IPR015421">
    <property type="entry name" value="PyrdxlP-dep_Trfase_major"/>
</dbReference>
<dbReference type="InterPro" id="IPR015422">
    <property type="entry name" value="PyrdxlP-dep_Trfase_small"/>
</dbReference>
<name>A0A6N3D136_9BACT</name>
<keyword evidence="6" id="KW-0032">Aminotransferase</keyword>
<dbReference type="PANTHER" id="PTHR30244:SF36">
    <property type="entry name" value="3-OXO-GLUCOSE-6-PHOSPHATE:GLUTAMATE AMINOTRANSFERASE"/>
    <property type="match status" value="1"/>
</dbReference>
<dbReference type="EMBL" id="CACRUT010000015">
    <property type="protein sequence ID" value="VYU20491.1"/>
    <property type="molecule type" value="Genomic_DNA"/>
</dbReference>
<dbReference type="GO" id="GO:0008483">
    <property type="term" value="F:transaminase activity"/>
    <property type="evidence" value="ECO:0007669"/>
    <property type="project" value="UniProtKB-KW"/>
</dbReference>
<dbReference type="PIRSF" id="PIRSF000390">
    <property type="entry name" value="PLP_StrS"/>
    <property type="match status" value="1"/>
</dbReference>
<evidence type="ECO:0000313" key="6">
    <source>
        <dbReference type="EMBL" id="VYU20491.1"/>
    </source>
</evidence>
<dbReference type="InterPro" id="IPR015424">
    <property type="entry name" value="PyrdxlP-dep_Trfase"/>
</dbReference>
<dbReference type="RefSeq" id="WP_412442640.1">
    <property type="nucleotide sequence ID" value="NZ_CACRUT010000015.1"/>
</dbReference>
<reference evidence="6" key="1">
    <citation type="submission" date="2019-11" db="EMBL/GenBank/DDBJ databases">
        <authorList>
            <person name="Feng L."/>
        </authorList>
    </citation>
    <scope>NUCLEOTIDE SEQUENCE</scope>
    <source>
        <strain evidence="6">PclaraLFYP37</strain>
    </source>
</reference>
<organism evidence="6">
    <name type="scientific">Paraprevotella clara</name>
    <dbReference type="NCBI Taxonomy" id="454154"/>
    <lineage>
        <taxon>Bacteria</taxon>
        <taxon>Pseudomonadati</taxon>
        <taxon>Bacteroidota</taxon>
        <taxon>Bacteroidia</taxon>
        <taxon>Bacteroidales</taxon>
        <taxon>Prevotellaceae</taxon>
        <taxon>Paraprevotella</taxon>
    </lineage>
</organism>
<protein>
    <submittedName>
        <fullName evidence="6">dTDP-3-amino-3,6-dideoxy-alpha-D-galactopyranose transaminase</fullName>
        <ecNumber evidence="6">2.6.1.90</ecNumber>
    </submittedName>
</protein>
<dbReference type="SUPFAM" id="SSF53383">
    <property type="entry name" value="PLP-dependent transferases"/>
    <property type="match status" value="1"/>
</dbReference>
<dbReference type="CDD" id="cd00616">
    <property type="entry name" value="AHBA_syn"/>
    <property type="match status" value="1"/>
</dbReference>
<evidence type="ECO:0000256" key="4">
    <source>
        <dbReference type="PIRSR" id="PIRSR000390-2"/>
    </source>
</evidence>
<feature type="active site" description="Proton acceptor" evidence="3">
    <location>
        <position position="189"/>
    </location>
</feature>
<keyword evidence="6" id="KW-0808">Transferase</keyword>
<accession>A0A6N3D136</accession>
<dbReference type="Gene3D" id="3.40.640.10">
    <property type="entry name" value="Type I PLP-dependent aspartate aminotransferase-like (Major domain)"/>
    <property type="match status" value="1"/>
</dbReference>
<comment type="similarity">
    <text evidence="2 5">Belongs to the DegT/DnrJ/EryC1 family.</text>
</comment>